<feature type="compositionally biased region" description="Polar residues" evidence="2">
    <location>
        <begin position="1337"/>
        <end position="1346"/>
    </location>
</feature>
<feature type="compositionally biased region" description="Polar residues" evidence="2">
    <location>
        <begin position="1225"/>
        <end position="1245"/>
    </location>
</feature>
<feature type="region of interest" description="Disordered" evidence="2">
    <location>
        <begin position="1513"/>
        <end position="1790"/>
    </location>
</feature>
<evidence type="ECO:0000313" key="4">
    <source>
        <dbReference type="Proteomes" id="UP000823872"/>
    </source>
</evidence>
<organism evidence="3 4">
    <name type="scientific">Felis catus</name>
    <name type="common">Cat</name>
    <name type="synonym">Felis silvestris catus</name>
    <dbReference type="NCBI Taxonomy" id="9685"/>
    <lineage>
        <taxon>Eukaryota</taxon>
        <taxon>Metazoa</taxon>
        <taxon>Chordata</taxon>
        <taxon>Craniata</taxon>
        <taxon>Vertebrata</taxon>
        <taxon>Euteleostomi</taxon>
        <taxon>Mammalia</taxon>
        <taxon>Eutheria</taxon>
        <taxon>Laurasiatheria</taxon>
        <taxon>Carnivora</taxon>
        <taxon>Feliformia</taxon>
        <taxon>Felidae</taxon>
        <taxon>Felinae</taxon>
        <taxon>Felis</taxon>
    </lineage>
</organism>
<feature type="compositionally biased region" description="Low complexity" evidence="2">
    <location>
        <begin position="145"/>
        <end position="161"/>
    </location>
</feature>
<feature type="compositionally biased region" description="Polar residues" evidence="2">
    <location>
        <begin position="1588"/>
        <end position="1597"/>
    </location>
</feature>
<feature type="region of interest" description="Disordered" evidence="2">
    <location>
        <begin position="1392"/>
        <end position="1493"/>
    </location>
</feature>
<dbReference type="Ensembl" id="ENSFCTT00005091525.1">
    <property type="protein sequence ID" value="ENSFCTP00005061032.1"/>
    <property type="gene ID" value="ENSFCTG00005033182.1"/>
</dbReference>
<feature type="compositionally biased region" description="Basic and acidic residues" evidence="2">
    <location>
        <begin position="1061"/>
        <end position="1086"/>
    </location>
</feature>
<feature type="compositionally biased region" description="Polar residues" evidence="2">
    <location>
        <begin position="1614"/>
        <end position="1623"/>
    </location>
</feature>
<dbReference type="GeneTree" id="ENSGT00530000065015"/>
<dbReference type="PANTHER" id="PTHR13958">
    <property type="entry name" value="CENTROSOME-ASSOCIATED PROTEIN 350"/>
    <property type="match status" value="1"/>
</dbReference>
<dbReference type="InterPro" id="IPR028750">
    <property type="entry name" value="CEP350/CC187"/>
</dbReference>
<feature type="compositionally biased region" description="Pro residues" evidence="2">
    <location>
        <begin position="1442"/>
        <end position="1458"/>
    </location>
</feature>
<feature type="compositionally biased region" description="Low complexity" evidence="2">
    <location>
        <begin position="1469"/>
        <end position="1493"/>
    </location>
</feature>
<feature type="compositionally biased region" description="Basic and acidic residues" evidence="2">
    <location>
        <begin position="1011"/>
        <end position="1021"/>
    </location>
</feature>
<sequence length="2023" mass="214302">MSGLRPAGCPVKAPSVTSGQAVTRGLTRSRPRPGPGAISISVPGMPPVLLGDTTQPHPKDNLEARGRPAARKARAKPRDSGLRPSAADDDAMAALRWARPCRQPGGLRGAPHVAWSDYTEQPGPQRKACSLLGWSESEEARDGDSSVSSGRLSGSSGGHESCTSLPGPWKGRPPQVQGPRQQLRESNPRLERLRDKIRAQAQWQASCASLGTSTPSSASRLYRVSKPDLRRKAGRLAHPDPAPWDVLGPGATIKGLGTPSEAPCGAEDKTILGRGREPSRVPQRQASAPREKTKRMKSCPCTRERAPQSPTSRRDAKDTGDSKKVGAAKSSPARPRMPSPASVRGGLQVSANTPNLSSCEQPVTIQNAMAVLRDLRQQIQAGLELARSHRPRGGPELGRSKLWLQNLAERRQQGPWSTPDVRGSFSKSPRALERAGSFPTGHRWSTLAGWESCPQMTRAAQGRNPSFQRPGSPPERLTSFPQRPWSASAGRPSQPQRTWAAHEDWESSVPSPWSPAAQRPWSASFLRSKGTPCGGRGSLPPPSEPKRAWMRPAPGAPRNAPGKENEVRVPPPCPKPRGVLGHPYSSESLREFMRQKALARRRQALEEKASALRALELKNRRLQDVYRKQREAVLGKAVPVVSHATPGIVTFFPHCAQSKGLEASGSLGSPVMEWSKVTSGMVLGDQEAPGSFCLCLNRALNRTETLGTGGPTLMSARSSLGPLKLQDLATQGPRPGVCIYLDPEESERLGTSGPLHFRYKQARLQALETMANVLKQRIDILTAKLHKSEALDPPGDPVSDPSSSYLSRMAAAPTPAVPVHSRALVPRRGGGTPWDWADTQARPPASPTCFPDSRTPSWSPDWERRHSVSPGAPRDSQPRGLTEDGCLEPDNRLARNTDSFQALRPFIGSSLGVTAMLDPTCDSLRLEMPSARGAGLLTPRTTRSCGQHSGHLANIPQKSLGFLKSLKLDQQKRKQALALLRQRAKREVWETQKALDELLFKHQVQQLMGKHSTEARPKPASEGKQPQVCGGLEPVTCLSTVTARPRSHPAQGRATAAPSQDPREGQQSREGKSAPAEPRQEERPDRAPSQLPLARLYPQDNPTHQMLDVSLREAELRAQHQAAMLRLREKALEEKMRAELAWLEHQRECLGGEGKDTMLAALATSQEQGLSKLEQEQRESRYLRDIHLCSHQERKLLLKHEKDIVSLRRSMVHLRRELQARTRLPQSSGLEVKTTQTEGSETSVQLKGPARGSSRPLSPPGPASPASHCPRTSPETPRVRHLLSEQADGTPPQATSAAESHRPPPRPAWGEDTPVAGSWPDTGRRLEESHSPVGQGDPQSNPSPTSAEEKTPPLTDSRAQKLQGPNSPGGGGPCGPLEASVVEGHIGLAGSELGLDFAGSPVEEPHRMEGWWLGEQRTESCGQDPCGPFSPPVAAQLTAAPAPVPPSRPEGSPLPPLRAPSDPGPESEAAPWSRSGSWAGSPASSSPSGVSCRSLQEFQRAAAVLVQLCESPVSVSDWGGGDVPDTDPGCSGELCPQDSWGLHQGGGQVALERPEGGGAGPLGGPSTEPGGVLREGWPLPPPDAPSPRSGSELSEASSEVWDEENLLEPGWGPSLSTGGSSHLENGGAPGSALASLGPGEGQEASGSTGSLIRELTTEEGPTDVPRGCPQALPSTPSFSSDLDLSLSSPSGSLASEGVDSGRGETRPLQASAACPEGPWDAALSLPSDRTPRQSWSEPEVPVTPRAPPGDPGGLVALTPQGWAPRCRGSGDSPDSEEACPTPSSRALPEILSPVDDVLSYGSADLSSAHRDARLPPLPPTFPAEDLANTTSPDSGDFPSPPEDVMSPGSLPGPPGEDASIKTGELPSLSEEDTPEAPSPGPQESGLCLGAGRQGGSPGDELGESRSVSRDQAVGSQWSDPAGWPGCPSGGRAGDAPGGLPRLPVRPPTLSRVAFMAGEGPPVLAAAGSPGQGDPAPALGAGPCADPPGTEGAKVVDLVSSQLSRRILCDTLAVLLEPAQPAAP</sequence>
<feature type="region of interest" description="Disordered" evidence="2">
    <location>
        <begin position="1009"/>
        <end position="1100"/>
    </location>
</feature>
<feature type="region of interest" description="Disordered" evidence="2">
    <location>
        <begin position="1963"/>
        <end position="1985"/>
    </location>
</feature>
<feature type="compositionally biased region" description="Basic and acidic residues" evidence="2">
    <location>
        <begin position="302"/>
        <end position="324"/>
    </location>
</feature>
<feature type="compositionally biased region" description="Basic and acidic residues" evidence="2">
    <location>
        <begin position="57"/>
        <end position="66"/>
    </location>
</feature>
<evidence type="ECO:0000256" key="2">
    <source>
        <dbReference type="SAM" id="MobiDB-lite"/>
    </source>
</evidence>
<dbReference type="Proteomes" id="UP000823872">
    <property type="component" value="Chromosome D4"/>
</dbReference>
<feature type="region of interest" description="Disordered" evidence="2">
    <location>
        <begin position="456"/>
        <end position="580"/>
    </location>
</feature>
<feature type="region of interest" description="Disordered" evidence="2">
    <location>
        <begin position="410"/>
        <end position="440"/>
    </location>
</feature>
<feature type="coiled-coil region" evidence="1">
    <location>
        <begin position="595"/>
        <end position="632"/>
    </location>
</feature>
<reference evidence="3" key="2">
    <citation type="submission" date="2025-08" db="UniProtKB">
        <authorList>
            <consortium name="Ensembl"/>
        </authorList>
    </citation>
    <scope>IDENTIFICATION</scope>
    <source>
        <strain evidence="3">breed Abyssinian</strain>
    </source>
</reference>
<feature type="region of interest" description="Disordered" evidence="2">
    <location>
        <begin position="1225"/>
        <end position="1379"/>
    </location>
</feature>
<feature type="region of interest" description="Disordered" evidence="2">
    <location>
        <begin position="1808"/>
        <end position="1944"/>
    </location>
</feature>
<reference evidence="3" key="3">
    <citation type="submission" date="2025-09" db="UniProtKB">
        <authorList>
            <consortium name="Ensembl"/>
        </authorList>
    </citation>
    <scope>IDENTIFICATION</scope>
    <source>
        <strain evidence="3">breed Abyssinian</strain>
    </source>
</reference>
<reference evidence="3 4" key="1">
    <citation type="submission" date="2021-02" db="EMBL/GenBank/DDBJ databases">
        <title>Safari Cat Assemblies.</title>
        <authorList>
            <person name="Bredemeyer K.R."/>
            <person name="Murphy W.J."/>
        </authorList>
    </citation>
    <scope>NUCLEOTIDE SEQUENCE [LARGE SCALE GENOMIC DNA]</scope>
</reference>
<keyword evidence="1" id="KW-0175">Coiled coil</keyword>
<feature type="compositionally biased region" description="Polar residues" evidence="2">
    <location>
        <begin position="349"/>
        <end position="358"/>
    </location>
</feature>
<name>A0ABI8AP35_FELCA</name>
<feature type="region of interest" description="Disordered" evidence="2">
    <location>
        <begin position="1"/>
        <end position="88"/>
    </location>
</feature>
<feature type="region of interest" description="Disordered" evidence="2">
    <location>
        <begin position="101"/>
        <end position="187"/>
    </location>
</feature>
<gene>
    <name evidence="3" type="primary">AGAP3</name>
</gene>
<feature type="compositionally biased region" description="Low complexity" evidence="2">
    <location>
        <begin position="172"/>
        <end position="181"/>
    </location>
</feature>
<proteinExistence type="predicted"/>
<feature type="compositionally biased region" description="Basic and acidic residues" evidence="2">
    <location>
        <begin position="266"/>
        <end position="279"/>
    </location>
</feature>
<dbReference type="PANTHER" id="PTHR13958:SF5">
    <property type="entry name" value="COILED-COIL DOMAIN-CONTAINING PROTEIN 187"/>
    <property type="match status" value="1"/>
</dbReference>
<feature type="compositionally biased region" description="Gly residues" evidence="2">
    <location>
        <begin position="1927"/>
        <end position="1936"/>
    </location>
</feature>
<feature type="compositionally biased region" description="Low complexity" evidence="2">
    <location>
        <begin position="551"/>
        <end position="560"/>
    </location>
</feature>
<feature type="compositionally biased region" description="Low complexity" evidence="2">
    <location>
        <begin position="1672"/>
        <end position="1695"/>
    </location>
</feature>
<feature type="compositionally biased region" description="Low complexity" evidence="2">
    <location>
        <begin position="327"/>
        <end position="342"/>
    </location>
</feature>
<keyword evidence="4" id="KW-1185">Reference proteome</keyword>
<feature type="region of interest" description="Disordered" evidence="2">
    <location>
        <begin position="789"/>
        <end position="887"/>
    </location>
</feature>
<protein>
    <recommendedName>
        <fullName evidence="5">Coiled-coil domain containing 187</fullName>
    </recommendedName>
</protein>
<evidence type="ECO:0008006" key="5">
    <source>
        <dbReference type="Google" id="ProtNLM"/>
    </source>
</evidence>
<evidence type="ECO:0000313" key="3">
    <source>
        <dbReference type="Ensembl" id="ENSFCTP00005061032.1"/>
    </source>
</evidence>
<accession>A0ABI8AP35</accession>
<feature type="region of interest" description="Disordered" evidence="2">
    <location>
        <begin position="232"/>
        <end position="358"/>
    </location>
</feature>
<evidence type="ECO:0000256" key="1">
    <source>
        <dbReference type="SAM" id="Coils"/>
    </source>
</evidence>